<keyword evidence="4" id="KW-1185">Reference proteome</keyword>
<gene>
    <name evidence="3" type="ORF">V5O48_001522</name>
</gene>
<feature type="compositionally biased region" description="Basic residues" evidence="1">
    <location>
        <begin position="392"/>
        <end position="405"/>
    </location>
</feature>
<feature type="compositionally biased region" description="Low complexity" evidence="1">
    <location>
        <begin position="699"/>
        <end position="718"/>
    </location>
</feature>
<feature type="region of interest" description="Disordered" evidence="1">
    <location>
        <begin position="498"/>
        <end position="1272"/>
    </location>
</feature>
<feature type="compositionally biased region" description="Low complexity" evidence="1">
    <location>
        <begin position="511"/>
        <end position="525"/>
    </location>
</feature>
<proteinExistence type="predicted"/>
<feature type="compositionally biased region" description="Basic and acidic residues" evidence="1">
    <location>
        <begin position="621"/>
        <end position="660"/>
    </location>
</feature>
<dbReference type="EMBL" id="JBAHYK010000029">
    <property type="protein sequence ID" value="KAL0580535.1"/>
    <property type="molecule type" value="Genomic_DNA"/>
</dbReference>
<feature type="compositionally biased region" description="Low complexity" evidence="1">
    <location>
        <begin position="1058"/>
        <end position="1077"/>
    </location>
</feature>
<feature type="compositionally biased region" description="Gly residues" evidence="1">
    <location>
        <begin position="1237"/>
        <end position="1246"/>
    </location>
</feature>
<feature type="compositionally biased region" description="Low complexity" evidence="1">
    <location>
        <begin position="747"/>
        <end position="782"/>
    </location>
</feature>
<feature type="compositionally biased region" description="Polar residues" evidence="1">
    <location>
        <begin position="381"/>
        <end position="391"/>
    </location>
</feature>
<keyword evidence="2" id="KW-1133">Transmembrane helix</keyword>
<feature type="compositionally biased region" description="Gly residues" evidence="1">
    <location>
        <begin position="1036"/>
        <end position="1057"/>
    </location>
</feature>
<feature type="compositionally biased region" description="Polar residues" evidence="1">
    <location>
        <begin position="879"/>
        <end position="894"/>
    </location>
</feature>
<feature type="compositionally biased region" description="Low complexity" evidence="1">
    <location>
        <begin position="1107"/>
        <end position="1159"/>
    </location>
</feature>
<feature type="compositionally biased region" description="Polar residues" evidence="1">
    <location>
        <begin position="1085"/>
        <end position="1097"/>
    </location>
</feature>
<feature type="transmembrane region" description="Helical" evidence="2">
    <location>
        <begin position="33"/>
        <end position="51"/>
    </location>
</feature>
<feature type="compositionally biased region" description="Basic and acidic residues" evidence="1">
    <location>
        <begin position="217"/>
        <end position="228"/>
    </location>
</feature>
<name>A0ABR3FYC1_9AGAR</name>
<feature type="compositionally biased region" description="Basic and acidic residues" evidence="1">
    <location>
        <begin position="679"/>
        <end position="688"/>
    </location>
</feature>
<feature type="compositionally biased region" description="Low complexity" evidence="1">
    <location>
        <begin position="797"/>
        <end position="824"/>
    </location>
</feature>
<evidence type="ECO:0000313" key="3">
    <source>
        <dbReference type="EMBL" id="KAL0580535.1"/>
    </source>
</evidence>
<feature type="compositionally biased region" description="Acidic residues" evidence="1">
    <location>
        <begin position="249"/>
        <end position="258"/>
    </location>
</feature>
<feature type="compositionally biased region" description="Polar residues" evidence="1">
    <location>
        <begin position="1195"/>
        <end position="1210"/>
    </location>
</feature>
<feature type="compositionally biased region" description="Low complexity" evidence="1">
    <location>
        <begin position="1247"/>
        <end position="1262"/>
    </location>
</feature>
<feature type="compositionally biased region" description="Polar residues" evidence="1">
    <location>
        <begin position="1005"/>
        <end position="1021"/>
    </location>
</feature>
<keyword evidence="2" id="KW-0472">Membrane</keyword>
<feature type="compositionally biased region" description="Acidic residues" evidence="1">
    <location>
        <begin position="333"/>
        <end position="346"/>
    </location>
</feature>
<dbReference type="Proteomes" id="UP001465976">
    <property type="component" value="Unassembled WGS sequence"/>
</dbReference>
<accession>A0ABR3FYC1</accession>
<feature type="region of interest" description="Disordered" evidence="1">
    <location>
        <begin position="287"/>
        <end position="427"/>
    </location>
</feature>
<feature type="compositionally biased region" description="Low complexity" evidence="1">
    <location>
        <begin position="1183"/>
        <end position="1194"/>
    </location>
</feature>
<evidence type="ECO:0000256" key="2">
    <source>
        <dbReference type="SAM" id="Phobius"/>
    </source>
</evidence>
<keyword evidence="2" id="KW-0812">Transmembrane</keyword>
<evidence type="ECO:0000313" key="4">
    <source>
        <dbReference type="Proteomes" id="UP001465976"/>
    </source>
</evidence>
<feature type="compositionally biased region" description="Polar residues" evidence="1">
    <location>
        <begin position="911"/>
        <end position="931"/>
    </location>
</feature>
<feature type="compositionally biased region" description="Polar residues" evidence="1">
    <location>
        <begin position="1263"/>
        <end position="1272"/>
    </location>
</feature>
<feature type="compositionally biased region" description="Low complexity" evidence="1">
    <location>
        <begin position="1223"/>
        <end position="1236"/>
    </location>
</feature>
<feature type="compositionally biased region" description="Low complexity" evidence="1">
    <location>
        <begin position="942"/>
        <end position="971"/>
    </location>
</feature>
<feature type="compositionally biased region" description="Polar residues" evidence="1">
    <location>
        <begin position="143"/>
        <end position="152"/>
    </location>
</feature>
<feature type="compositionally biased region" description="Polar residues" evidence="1">
    <location>
        <begin position="588"/>
        <end position="613"/>
    </location>
</feature>
<feature type="compositionally biased region" description="Basic and acidic residues" evidence="1">
    <location>
        <begin position="239"/>
        <end position="248"/>
    </location>
</feature>
<comment type="caution">
    <text evidence="3">The sequence shown here is derived from an EMBL/GenBank/DDBJ whole genome shotgun (WGS) entry which is preliminary data.</text>
</comment>
<sequence>MADEYSDILGADTLPIGPKRAGSWSGLSFTVKSAFILSFFLVSYVVLARLWEAFWKWREREYKLSMRRKYGIPDNDHRPFNVAYAAAQLAREQEDQHRAKKRRTVQAPVQVSSSREQRDPMSEQVRQRPASQHSSGHAAFPGSMSTESLYPTGGSSSHLNVYNDHHPSSNRVTFADGYNTSASPLDTHAELAPMSPSTRRVTDRKTLGILKSSNNHHNNDDPRKRAFGADDYEQGDEQMDTKKTRVEGEEFIDGDEEPGWQYDSYGRSSRGSKRVLDGTDVRGWEKRQRKVSADKNIGMEVDEEPDALGDLVNVSPSRGRKRDRAEAGSSFGGDEDDENVGLDEDYDSKLRHRKRRNQRTSDANSARSRKRDRDLEDTGDLSDSNEGSPRITSRRGSKKKGKKSQRRSEDEKGSDVSMDESQLVRSTVKGRRIGEEWTSNGISYKIGPNGQRLRDTLLKKAKQRFVMPEDSVHPDRSAFHDVYVEAWITDEEYQNFAAQGMLYEPPKETETPSPASTTKSTPSVSKGKHLLWESTTTHSSTPPPANPFETARKASDSGPSNALVPRPASSLGLQTVKNGRIASALRGSITSDSMSGPPSPSLTESTSGLSSPRVSRYRQYSKWEKQDLEAKAMSRMREANNKKKEEEERLEREKKAREAQVKIASAPPPPIPTISFTKPPEEQSKPEVPKSTAAPPPFSLGGTSSSSSPSTSPAPKLSFGPTPTPPASTNPAPASADNKPKPPQPSPLSFSFTPSSSSSAVPSSAPSAPSAPSALSFAQPPANKVQEGPKSIGLGFPSASSTTLAPPAATASNTTSAGNSTTAPKFNFGLPAKPAAPPASDSNKESTPSLGSGTAGPNPLFARLSPASSDGHNKPQPTPLQVPQASTTTPSNFSFAKPPAPATASAPAVPLTQTQKQPETHSPNPQANTSAPLKFSFGSFKGPASGSASSQPPNADSSSNTSGSKPTSSQSAFGFPPAKPAEQTGTPSFGGLGTAKPASFGGFGNTSNPSPFGTLATSHANNGPAKDAGEQPKATFGGGNANSGGSVFGAGGAGGAGAQTTSIFGSGTSTGTSAFGTKAPPATGDGTNTNSSSNGVTPSPFGGGAFGAPASSGNNVFGSKAPAAGAASTTATPSPFGGSAFGAAAASGSSIFGSSSTPSKPGEAPKPFGSVGATDKSDNAPKSSFSFGAPAGASTENKTPSTSFFGSGSANKPAGASTGGSGAFSFGGSTTPAASPFGGGSFGGFGATTNTNPNTSSTRPSTFSFGQQSQSK</sequence>
<feature type="region of interest" description="Disordered" evidence="1">
    <location>
        <begin position="91"/>
        <end position="152"/>
    </location>
</feature>
<evidence type="ECO:0000256" key="1">
    <source>
        <dbReference type="SAM" id="MobiDB-lite"/>
    </source>
</evidence>
<feature type="region of interest" description="Disordered" evidence="1">
    <location>
        <begin position="209"/>
        <end position="275"/>
    </location>
</feature>
<organism evidence="3 4">
    <name type="scientific">Marasmius crinis-equi</name>
    <dbReference type="NCBI Taxonomy" id="585013"/>
    <lineage>
        <taxon>Eukaryota</taxon>
        <taxon>Fungi</taxon>
        <taxon>Dikarya</taxon>
        <taxon>Basidiomycota</taxon>
        <taxon>Agaricomycotina</taxon>
        <taxon>Agaricomycetes</taxon>
        <taxon>Agaricomycetidae</taxon>
        <taxon>Agaricales</taxon>
        <taxon>Marasmiineae</taxon>
        <taxon>Marasmiaceae</taxon>
        <taxon>Marasmius</taxon>
    </lineage>
</organism>
<reference evidence="3 4" key="1">
    <citation type="submission" date="2024-02" db="EMBL/GenBank/DDBJ databases">
        <title>A draft genome for the cacao thread blight pathogen Marasmius crinis-equi.</title>
        <authorList>
            <person name="Cohen S.P."/>
            <person name="Baruah I.K."/>
            <person name="Amoako-Attah I."/>
            <person name="Bukari Y."/>
            <person name="Meinhardt L.W."/>
            <person name="Bailey B.A."/>
        </authorList>
    </citation>
    <scope>NUCLEOTIDE SEQUENCE [LARGE SCALE GENOMIC DNA]</scope>
    <source>
        <strain evidence="3 4">GH-76</strain>
    </source>
</reference>
<protein>
    <submittedName>
        <fullName evidence="3">Uncharacterized protein</fullName>
    </submittedName>
</protein>